<dbReference type="EMBL" id="EZ000072">
    <property type="protein sequence ID" value="ACE06852.1"/>
    <property type="molecule type" value="mRNA"/>
</dbReference>
<name>B3GUU5_SCHJA</name>
<feature type="chain" id="PRO_5010824412" evidence="4">
    <location>
        <begin position="20"/>
        <end position="240"/>
    </location>
</feature>
<sequence>MYPLLIGLIVLSLTITLKSQNVQDNSWDRFVFEIIWTPSVCNHSVKCDPPEGFDHFTIVGLWPVTSSGSRPKCTTIVNFNMSEIEDLRGELLTYWPYYRDVKTSENKWRIEYEINGPCAIEGPIILSERDYFSYSIAQLKNMDILKTLWSHGIMPSDTIPQNKTSFQNALELEYKVNVTLMCTRSSDQAKKKSLERIVICLTRDFTFTQCPPGLGGQPVECPPQFMFPAYKQLTQLSTSV</sequence>
<dbReference type="PANTHER" id="PTHR11240">
    <property type="entry name" value="RIBONUCLEASE T2"/>
    <property type="match status" value="1"/>
</dbReference>
<evidence type="ECO:0000256" key="3">
    <source>
        <dbReference type="RuleBase" id="RU004328"/>
    </source>
</evidence>
<dbReference type="InterPro" id="IPR033697">
    <property type="entry name" value="Ribonuclease_T2_eukaryotic"/>
</dbReference>
<reference evidence="6" key="4">
    <citation type="submission" date="2009-03" db="EMBL/GenBank/DDBJ databases">
        <authorList>
            <person name="Gang L."/>
        </authorList>
    </citation>
    <scope>NUCLEOTIDE SEQUENCE</scope>
    <source>
        <strain evidence="6">Anhui</strain>
    </source>
</reference>
<accession>B3GUU5</accession>
<dbReference type="PANTHER" id="PTHR11240:SF22">
    <property type="entry name" value="RIBONUCLEASE T2"/>
    <property type="match status" value="1"/>
</dbReference>
<dbReference type="CDD" id="cd01061">
    <property type="entry name" value="RNase_T2_euk"/>
    <property type="match status" value="1"/>
</dbReference>
<reference evidence="5" key="1">
    <citation type="journal article" date="2006" name="PLoS Pathog.">
        <title>New perspectives on host-parasite interplay by comparative transcriptomic and proteomic analyses of Schistosoma japonicum.</title>
        <authorList>
            <person name="Liu F."/>
            <person name="Lu J."/>
            <person name="Hu W."/>
            <person name="Wang S.Y."/>
            <person name="Cui S.J."/>
            <person name="Chi M."/>
            <person name="Yan Q."/>
            <person name="Wang X.R."/>
            <person name="Song H.D."/>
            <person name="Xu X.N."/>
            <person name="Wang J.J."/>
            <person name="Zhang X.L."/>
            <person name="Zhang X."/>
            <person name="Wang Z.Q."/>
            <person name="Xue C.L."/>
            <person name="Brindley P.J."/>
            <person name="McManus D.P."/>
            <person name="Yang P.Y."/>
            <person name="Feng Z."/>
            <person name="Chen Z."/>
            <person name="Han Z.G."/>
        </authorList>
    </citation>
    <scope>NUCLEOTIDE SEQUENCE</scope>
</reference>
<reference evidence="5" key="2">
    <citation type="submission" date="2008-03" db="EMBL/GenBank/DDBJ databases">
        <authorList>
            <person name="Liu F."/>
            <person name="Lu J."/>
            <person name="Hu W."/>
            <person name="Wang S.-Y."/>
            <person name="Cui S.-J."/>
            <person name="Chi M."/>
            <person name="Yan Q."/>
            <person name="Wang X.-R."/>
            <person name="Song H.-D."/>
            <person name="Xu X.-N."/>
            <person name="Wang J.-J."/>
            <person name="Zhang X.-L."/>
            <person name="Zhang X."/>
            <person name="Wang Z.-Q."/>
            <person name="Xue C.-L."/>
            <person name="Brindley P.J."/>
            <person name="McManus D.P."/>
            <person name="Yang P.-Y."/>
            <person name="Feng Z."/>
            <person name="Chen Z."/>
            <person name="Han Z.-G."/>
        </authorList>
    </citation>
    <scope>NUCLEOTIDE SEQUENCE</scope>
</reference>
<dbReference type="Pfam" id="PF00445">
    <property type="entry name" value="Ribonuclease_T2"/>
    <property type="match status" value="1"/>
</dbReference>
<dbReference type="Gene3D" id="3.90.730.10">
    <property type="entry name" value="Ribonuclease T2-like"/>
    <property type="match status" value="1"/>
</dbReference>
<comment type="similarity">
    <text evidence="1 3">Belongs to the RNase T2 family.</text>
</comment>
<dbReference type="GO" id="GO:0003723">
    <property type="term" value="F:RNA binding"/>
    <property type="evidence" value="ECO:0007669"/>
    <property type="project" value="InterPro"/>
</dbReference>
<dbReference type="InterPro" id="IPR001568">
    <property type="entry name" value="RNase_T2-like"/>
</dbReference>
<evidence type="ECO:0000313" key="6">
    <source>
        <dbReference type="EMBL" id="CAX77519.1"/>
    </source>
</evidence>
<dbReference type="EMBL" id="FN321794">
    <property type="protein sequence ID" value="CAX77519.1"/>
    <property type="molecule type" value="mRNA"/>
</dbReference>
<evidence type="ECO:0000256" key="1">
    <source>
        <dbReference type="ARBA" id="ARBA00007469"/>
    </source>
</evidence>
<evidence type="ECO:0000256" key="2">
    <source>
        <dbReference type="ARBA" id="ARBA00023157"/>
    </source>
</evidence>
<evidence type="ECO:0000313" key="5">
    <source>
        <dbReference type="EMBL" id="ACE06852.1"/>
    </source>
</evidence>
<dbReference type="GO" id="GO:0033897">
    <property type="term" value="F:ribonuclease T2 activity"/>
    <property type="evidence" value="ECO:0007669"/>
    <property type="project" value="InterPro"/>
</dbReference>
<proteinExistence type="evidence at transcript level"/>
<evidence type="ECO:0000256" key="4">
    <source>
        <dbReference type="SAM" id="SignalP"/>
    </source>
</evidence>
<reference evidence="6" key="3">
    <citation type="journal article" date="2009" name="Nature">
        <title>The Schistosoma japonicum genome reveals features of host-parasite interplay.</title>
        <authorList>
            <person name="Liu F."/>
            <person name="Zhou Y."/>
            <person name="Wang Z.Q."/>
            <person name="Lu G."/>
            <person name="Zheng H."/>
            <person name="Brindley P.J."/>
            <person name="McManus D.P."/>
            <person name="Blair D."/>
            <person name="Zhang Q.H."/>
            <person name="Zhong Y."/>
            <person name="Wang S."/>
            <person name="Han Z.G."/>
            <person name="Chen Z."/>
        </authorList>
    </citation>
    <scope>NUCLEOTIDE SEQUENCE</scope>
    <source>
        <strain evidence="6">Anhui</strain>
    </source>
</reference>
<dbReference type="SUPFAM" id="SSF55895">
    <property type="entry name" value="Ribonuclease Rh-like"/>
    <property type="match status" value="1"/>
</dbReference>
<protein>
    <submittedName>
        <fullName evidence="6">Ribonuclease Oy</fullName>
    </submittedName>
</protein>
<keyword evidence="2" id="KW-1015">Disulfide bond</keyword>
<keyword evidence="4" id="KW-0732">Signal</keyword>
<dbReference type="InterPro" id="IPR036430">
    <property type="entry name" value="RNase_T2-like_sf"/>
</dbReference>
<organism evidence="5">
    <name type="scientific">Schistosoma japonicum</name>
    <name type="common">Blood fluke</name>
    <dbReference type="NCBI Taxonomy" id="6182"/>
    <lineage>
        <taxon>Eukaryota</taxon>
        <taxon>Metazoa</taxon>
        <taxon>Spiralia</taxon>
        <taxon>Lophotrochozoa</taxon>
        <taxon>Platyhelminthes</taxon>
        <taxon>Trematoda</taxon>
        <taxon>Digenea</taxon>
        <taxon>Strigeidida</taxon>
        <taxon>Schistosomatoidea</taxon>
        <taxon>Schistosomatidae</taxon>
        <taxon>Schistosoma</taxon>
    </lineage>
</organism>
<feature type="signal peptide" evidence="4">
    <location>
        <begin position="1"/>
        <end position="19"/>
    </location>
</feature>
<dbReference type="AlphaFoldDB" id="B3GUU5"/>